<gene>
    <name evidence="2" type="ORF">JCM15548_12396</name>
</gene>
<keyword evidence="2" id="KW-0449">Lipoprotein</keyword>
<keyword evidence="3" id="KW-1185">Reference proteome</keyword>
<dbReference type="AlphaFoldDB" id="A0A0E9LXW1"/>
<name>A0A0E9LXW1_9BACT</name>
<comment type="caution">
    <text evidence="2">The sequence shown here is derived from an EMBL/GenBank/DDBJ whole genome shotgun (WGS) entry which is preliminary data.</text>
</comment>
<evidence type="ECO:0000256" key="1">
    <source>
        <dbReference type="SAM" id="Phobius"/>
    </source>
</evidence>
<evidence type="ECO:0000313" key="2">
    <source>
        <dbReference type="EMBL" id="GAO30143.1"/>
    </source>
</evidence>
<dbReference type="EMBL" id="BAZW01000018">
    <property type="protein sequence ID" value="GAO30143.1"/>
    <property type="molecule type" value="Genomic_DNA"/>
</dbReference>
<feature type="transmembrane region" description="Helical" evidence="1">
    <location>
        <begin position="20"/>
        <end position="39"/>
    </location>
</feature>
<dbReference type="STRING" id="1236989.JCM15548_12396"/>
<proteinExistence type="predicted"/>
<organism evidence="2 3">
    <name type="scientific">Geofilum rubicundum JCM 15548</name>
    <dbReference type="NCBI Taxonomy" id="1236989"/>
    <lineage>
        <taxon>Bacteria</taxon>
        <taxon>Pseudomonadati</taxon>
        <taxon>Bacteroidota</taxon>
        <taxon>Bacteroidia</taxon>
        <taxon>Marinilabiliales</taxon>
        <taxon>Marinilabiliaceae</taxon>
        <taxon>Geofilum</taxon>
    </lineage>
</organism>
<evidence type="ECO:0000313" key="3">
    <source>
        <dbReference type="Proteomes" id="UP000032900"/>
    </source>
</evidence>
<reference evidence="2 3" key="1">
    <citation type="journal article" date="2015" name="Microbes Environ.">
        <title>Distribution and evolution of nitrogen fixation genes in the phylum bacteroidetes.</title>
        <authorList>
            <person name="Inoue J."/>
            <person name="Oshima K."/>
            <person name="Suda W."/>
            <person name="Sakamoto M."/>
            <person name="Iino T."/>
            <person name="Noda S."/>
            <person name="Hongoh Y."/>
            <person name="Hattori M."/>
            <person name="Ohkuma M."/>
        </authorList>
    </citation>
    <scope>NUCLEOTIDE SEQUENCE [LARGE SCALE GENOMIC DNA]</scope>
    <source>
        <strain evidence="2">JCM 15548</strain>
    </source>
</reference>
<dbReference type="RefSeq" id="WP_227625675.1">
    <property type="nucleotide sequence ID" value="NZ_BAZW01000018.1"/>
</dbReference>
<keyword evidence="1 2" id="KW-0812">Transmembrane</keyword>
<keyword evidence="1" id="KW-1133">Transmembrane helix</keyword>
<sequence length="52" mass="5786">MMMPSTIRARITAESYYLGFIPGLLSTVAGTMLAGIGIYRRQTSQLFKELET</sequence>
<keyword evidence="1" id="KW-0472">Membrane</keyword>
<dbReference type="Proteomes" id="UP000032900">
    <property type="component" value="Unassembled WGS sequence"/>
</dbReference>
<accession>A0A0E9LXW1</accession>
<protein>
    <submittedName>
        <fullName evidence="2">Related to lipoprotein releasing system transmembrane protein</fullName>
    </submittedName>
</protein>